<protein>
    <submittedName>
        <fullName evidence="1">Uncharacterized protein</fullName>
    </submittedName>
</protein>
<accession>C7MHI3</accession>
<evidence type="ECO:0000313" key="2">
    <source>
        <dbReference type="Proteomes" id="UP000001919"/>
    </source>
</evidence>
<dbReference type="AlphaFoldDB" id="C7MHI3"/>
<reference evidence="1 2" key="1">
    <citation type="journal article" date="2009" name="Stand. Genomic Sci.">
        <title>Complete genome sequence of Brachybacterium faecium type strain (Schefferle 6-10).</title>
        <authorList>
            <person name="Lapidus A."/>
            <person name="Pukall R."/>
            <person name="Labuttii K."/>
            <person name="Copeland A."/>
            <person name="Del Rio T.G."/>
            <person name="Nolan M."/>
            <person name="Chen F."/>
            <person name="Lucas S."/>
            <person name="Tice H."/>
            <person name="Cheng J.F."/>
            <person name="Bruce D."/>
            <person name="Goodwin L."/>
            <person name="Pitluck S."/>
            <person name="Rohde M."/>
            <person name="Goker M."/>
            <person name="Pati A."/>
            <person name="Ivanova N."/>
            <person name="Mavrommatis K."/>
            <person name="Chen A."/>
            <person name="Palaniappan K."/>
            <person name="D'haeseleer P."/>
            <person name="Chain P."/>
            <person name="Bristow J."/>
            <person name="Eisen J.A."/>
            <person name="Markowitz V."/>
            <person name="Hugenholtz P."/>
            <person name="Kyrpides N.C."/>
            <person name="Klenk H.P."/>
        </authorList>
    </citation>
    <scope>NUCLEOTIDE SEQUENCE [LARGE SCALE GENOMIC DNA]</scope>
    <source>
        <strain evidence="2">ATCC 43885 / DSM 4810 / JCM 11609 / LMG 19847 / NBRC 14762 / NCIMB 9860 / 6-10</strain>
    </source>
</reference>
<sequence length="100" mass="11138">MFPTRDLIDGYERLLERDRVHQLLLEAHPDLADRIEVDEANPLLRIPTGLGGALILWKGEHEGINRWRMAAPDGEGVSVVEPDSIAEFPELVAEKLGESA</sequence>
<dbReference type="HOGENOM" id="CLU_2300339_0_0_11"/>
<dbReference type="KEGG" id="bfa:Bfae_05240"/>
<name>C7MHI3_BRAFD</name>
<dbReference type="OrthoDB" id="4793711at2"/>
<dbReference type="EMBL" id="CP001643">
    <property type="protein sequence ID" value="ACU84392.1"/>
    <property type="molecule type" value="Genomic_DNA"/>
</dbReference>
<evidence type="ECO:0000313" key="1">
    <source>
        <dbReference type="EMBL" id="ACU84392.1"/>
    </source>
</evidence>
<proteinExistence type="predicted"/>
<dbReference type="Proteomes" id="UP000001919">
    <property type="component" value="Chromosome"/>
</dbReference>
<organism evidence="1 2">
    <name type="scientific">Brachybacterium faecium (strain ATCC 43885 / DSM 4810 / JCM 11609 / LMG 19847 / NBRC 14762 / NCIMB 9860 / 6-10)</name>
    <dbReference type="NCBI Taxonomy" id="446465"/>
    <lineage>
        <taxon>Bacteria</taxon>
        <taxon>Bacillati</taxon>
        <taxon>Actinomycetota</taxon>
        <taxon>Actinomycetes</taxon>
        <taxon>Micrococcales</taxon>
        <taxon>Dermabacteraceae</taxon>
        <taxon>Brachybacterium</taxon>
    </lineage>
</organism>
<gene>
    <name evidence="1" type="ordered locus">Bfae_05240</name>
</gene>
<dbReference type="PATRIC" id="fig|446465.5.peg.515"/>
<keyword evidence="2" id="KW-1185">Reference proteome</keyword>